<keyword evidence="10" id="KW-1185">Reference proteome</keyword>
<feature type="transmembrane region" description="Helical" evidence="7">
    <location>
        <begin position="187"/>
        <end position="209"/>
    </location>
</feature>
<feature type="transmembrane region" description="Helical" evidence="7">
    <location>
        <begin position="104"/>
        <end position="123"/>
    </location>
</feature>
<comment type="caution">
    <text evidence="9">The sequence shown here is derived from an EMBL/GenBank/DDBJ whole genome shotgun (WGS) entry which is preliminary data.</text>
</comment>
<evidence type="ECO:0000259" key="8">
    <source>
        <dbReference type="PROSITE" id="PS50928"/>
    </source>
</evidence>
<keyword evidence="6 7" id="KW-0472">Membrane</keyword>
<feature type="transmembrane region" description="Helical" evidence="7">
    <location>
        <begin position="255"/>
        <end position="272"/>
    </location>
</feature>
<dbReference type="InterPro" id="IPR035906">
    <property type="entry name" value="MetI-like_sf"/>
</dbReference>
<evidence type="ECO:0000256" key="4">
    <source>
        <dbReference type="ARBA" id="ARBA00022692"/>
    </source>
</evidence>
<comment type="similarity">
    <text evidence="7">Belongs to the binding-protein-dependent transport system permease family.</text>
</comment>
<organism evidence="9 10">
    <name type="scientific">Paenibacillus chartarius</name>
    <dbReference type="NCBI Taxonomy" id="747481"/>
    <lineage>
        <taxon>Bacteria</taxon>
        <taxon>Bacillati</taxon>
        <taxon>Bacillota</taxon>
        <taxon>Bacilli</taxon>
        <taxon>Bacillales</taxon>
        <taxon>Paenibacillaceae</taxon>
        <taxon>Paenibacillus</taxon>
    </lineage>
</organism>
<comment type="subcellular location">
    <subcellularLocation>
        <location evidence="1 7">Cell membrane</location>
        <topology evidence="1 7">Multi-pass membrane protein</topology>
    </subcellularLocation>
</comment>
<dbReference type="Proteomes" id="UP001589776">
    <property type="component" value="Unassembled WGS sequence"/>
</dbReference>
<accession>A0ABV6DTN9</accession>
<proteinExistence type="inferred from homology"/>
<dbReference type="CDD" id="cd06261">
    <property type="entry name" value="TM_PBP2"/>
    <property type="match status" value="1"/>
</dbReference>
<name>A0ABV6DTN9_9BACL</name>
<feature type="transmembrane region" description="Helical" evidence="7">
    <location>
        <begin position="143"/>
        <end position="166"/>
    </location>
</feature>
<evidence type="ECO:0000256" key="3">
    <source>
        <dbReference type="ARBA" id="ARBA00022475"/>
    </source>
</evidence>
<feature type="transmembrane region" description="Helical" evidence="7">
    <location>
        <begin position="9"/>
        <end position="34"/>
    </location>
</feature>
<reference evidence="9 10" key="1">
    <citation type="submission" date="2024-09" db="EMBL/GenBank/DDBJ databases">
        <authorList>
            <person name="Sun Q."/>
            <person name="Mori K."/>
        </authorList>
    </citation>
    <scope>NUCLEOTIDE SEQUENCE [LARGE SCALE GENOMIC DNA]</scope>
    <source>
        <strain evidence="9 10">CCM 7759</strain>
    </source>
</reference>
<keyword evidence="5 7" id="KW-1133">Transmembrane helix</keyword>
<dbReference type="InterPro" id="IPR050809">
    <property type="entry name" value="UgpAE/MalFG_permease"/>
</dbReference>
<dbReference type="Pfam" id="PF00528">
    <property type="entry name" value="BPD_transp_1"/>
    <property type="match status" value="1"/>
</dbReference>
<dbReference type="SUPFAM" id="SSF161098">
    <property type="entry name" value="MetI-like"/>
    <property type="match status" value="1"/>
</dbReference>
<evidence type="ECO:0000256" key="1">
    <source>
        <dbReference type="ARBA" id="ARBA00004651"/>
    </source>
</evidence>
<feature type="transmembrane region" description="Helical" evidence="7">
    <location>
        <begin position="72"/>
        <end position="92"/>
    </location>
</feature>
<evidence type="ECO:0000256" key="5">
    <source>
        <dbReference type="ARBA" id="ARBA00022989"/>
    </source>
</evidence>
<feature type="domain" description="ABC transmembrane type-1" evidence="8">
    <location>
        <begin position="66"/>
        <end position="269"/>
    </location>
</feature>
<evidence type="ECO:0000313" key="10">
    <source>
        <dbReference type="Proteomes" id="UP001589776"/>
    </source>
</evidence>
<gene>
    <name evidence="9" type="ORF">ACFFK0_26875</name>
</gene>
<dbReference type="RefSeq" id="WP_377473789.1">
    <property type="nucleotide sequence ID" value="NZ_JBHLWN010000107.1"/>
</dbReference>
<evidence type="ECO:0000256" key="6">
    <source>
        <dbReference type="ARBA" id="ARBA00023136"/>
    </source>
</evidence>
<evidence type="ECO:0000256" key="2">
    <source>
        <dbReference type="ARBA" id="ARBA00022448"/>
    </source>
</evidence>
<dbReference type="InterPro" id="IPR000515">
    <property type="entry name" value="MetI-like"/>
</dbReference>
<protein>
    <submittedName>
        <fullName evidence="9">Carbohydrate ABC transporter permease</fullName>
    </submittedName>
</protein>
<dbReference type="Gene3D" id="1.10.3720.10">
    <property type="entry name" value="MetI-like"/>
    <property type="match status" value="1"/>
</dbReference>
<keyword evidence="3" id="KW-1003">Cell membrane</keyword>
<evidence type="ECO:0000313" key="9">
    <source>
        <dbReference type="EMBL" id="MFC0216028.1"/>
    </source>
</evidence>
<keyword evidence="2 7" id="KW-0813">Transport</keyword>
<evidence type="ECO:0000256" key="7">
    <source>
        <dbReference type="RuleBase" id="RU363032"/>
    </source>
</evidence>
<sequence length="280" mass="31457">MERLIKRHVLFFTLPTLLAFTIAFVVPFVLGIYLSFTSFTTVNDATWVGVSNYVKAFSNTDFQNALWFTGKFTVVSVVTVNVLAFLLALLLTRGKRGTYFFRTAFFMPNLIGGIVLGYIWQLILNGILYNFEVTLTFKATYGFWGLVVLMSWQMIGYMMVIYIAGIQGIPKDMLEVAKIEGAGRLDVMRYVTIPMIMPAITICLFLTMANSLKLFDQNLALTAGAPSKQSTMLALDIYNTFYGTPGWEGVGQAKAVIFFVLVAIISMIQVSITRRREIEH</sequence>
<dbReference type="PROSITE" id="PS50928">
    <property type="entry name" value="ABC_TM1"/>
    <property type="match status" value="1"/>
</dbReference>
<dbReference type="PANTHER" id="PTHR43227:SF11">
    <property type="entry name" value="BLL4140 PROTEIN"/>
    <property type="match status" value="1"/>
</dbReference>
<dbReference type="PANTHER" id="PTHR43227">
    <property type="entry name" value="BLL4140 PROTEIN"/>
    <property type="match status" value="1"/>
</dbReference>
<dbReference type="EMBL" id="JBHLWN010000107">
    <property type="protein sequence ID" value="MFC0216028.1"/>
    <property type="molecule type" value="Genomic_DNA"/>
</dbReference>
<keyword evidence="4 7" id="KW-0812">Transmembrane</keyword>